<dbReference type="Gene3D" id="3.10.580.10">
    <property type="entry name" value="CBS-domain"/>
    <property type="match status" value="2"/>
</dbReference>
<evidence type="ECO:0000256" key="2">
    <source>
        <dbReference type="SAM" id="MobiDB-lite"/>
    </source>
</evidence>
<dbReference type="Pfam" id="PF00571">
    <property type="entry name" value="CBS"/>
    <property type="match status" value="1"/>
</dbReference>
<dbReference type="InterPro" id="IPR000644">
    <property type="entry name" value="CBS_dom"/>
</dbReference>
<evidence type="ECO:0000256" key="1">
    <source>
        <dbReference type="ARBA" id="ARBA00023122"/>
    </source>
</evidence>
<keyword evidence="1" id="KW-0129">CBS domain</keyword>
<organism evidence="4">
    <name type="scientific">Alexandrium catenella</name>
    <name type="common">Red tide dinoflagellate</name>
    <name type="synonym">Gonyaulax catenella</name>
    <dbReference type="NCBI Taxonomy" id="2925"/>
    <lineage>
        <taxon>Eukaryota</taxon>
        <taxon>Sar</taxon>
        <taxon>Alveolata</taxon>
        <taxon>Dinophyceae</taxon>
        <taxon>Gonyaulacales</taxon>
        <taxon>Pyrocystaceae</taxon>
        <taxon>Alexandrium</taxon>
    </lineage>
</organism>
<reference evidence="4" key="1">
    <citation type="submission" date="2021-01" db="EMBL/GenBank/DDBJ databases">
        <authorList>
            <person name="Corre E."/>
            <person name="Pelletier E."/>
            <person name="Niang G."/>
            <person name="Scheremetjew M."/>
            <person name="Finn R."/>
            <person name="Kale V."/>
            <person name="Holt S."/>
            <person name="Cochrane G."/>
            <person name="Meng A."/>
            <person name="Brown T."/>
            <person name="Cohen L."/>
        </authorList>
    </citation>
    <scope>NUCLEOTIDE SEQUENCE</scope>
    <source>
        <strain evidence="4">OF101</strain>
    </source>
</reference>
<feature type="domain" description="CBS" evidence="3">
    <location>
        <begin position="121"/>
        <end position="173"/>
    </location>
</feature>
<evidence type="ECO:0000313" key="4">
    <source>
        <dbReference type="EMBL" id="CAD9133272.1"/>
    </source>
</evidence>
<protein>
    <recommendedName>
        <fullName evidence="3">CBS domain-containing protein</fullName>
    </recommendedName>
</protein>
<dbReference type="PANTHER" id="PTHR43080:SF29">
    <property type="entry name" value="OS02G0818000 PROTEIN"/>
    <property type="match status" value="1"/>
</dbReference>
<dbReference type="PANTHER" id="PTHR43080">
    <property type="entry name" value="CBS DOMAIN-CONTAINING PROTEIN CBSX3, MITOCHONDRIAL"/>
    <property type="match status" value="1"/>
</dbReference>
<gene>
    <name evidence="4" type="ORF">ACAT0790_LOCUS23204</name>
</gene>
<proteinExistence type="predicted"/>
<dbReference type="EMBL" id="HBGE01038476">
    <property type="protein sequence ID" value="CAD9133272.1"/>
    <property type="molecule type" value="Transcribed_RNA"/>
</dbReference>
<name>A0A7S1MLR6_ALECA</name>
<accession>A0A7S1MLR6</accession>
<dbReference type="InterPro" id="IPR046342">
    <property type="entry name" value="CBS_dom_sf"/>
</dbReference>
<dbReference type="InterPro" id="IPR051257">
    <property type="entry name" value="Diverse_CBS-Domain"/>
</dbReference>
<dbReference type="SUPFAM" id="SSF54631">
    <property type="entry name" value="CBS-domain pair"/>
    <property type="match status" value="2"/>
</dbReference>
<dbReference type="AlphaFoldDB" id="A0A7S1MLR6"/>
<dbReference type="SMART" id="SM00116">
    <property type="entry name" value="CBS"/>
    <property type="match status" value="3"/>
</dbReference>
<feature type="domain" description="CBS" evidence="3">
    <location>
        <begin position="303"/>
        <end position="352"/>
    </location>
</feature>
<feature type="region of interest" description="Disordered" evidence="2">
    <location>
        <begin position="1"/>
        <end position="31"/>
    </location>
</feature>
<feature type="domain" description="CBS" evidence="3">
    <location>
        <begin position="47"/>
        <end position="95"/>
    </location>
</feature>
<sequence>MALTAQPGRGAGPRHFAGGDPMDEEEEEVPSLPRARLTVGDVTGPGGLIVCPGSASLADAAVLLTSTERTAALAIEGLGSTLGLLTENDLLQAFVGGAARDCNVAGWLRSARARLPQCMLPALTVGASTTMKEAARQMYLQTGSSNSRHHLVVEACGSVHGVLSALDIVKVLWLAGLCSSADGSEGEGTVPEVRGFEDLEPPAALLAELVGDITVEAAMKPREALPECPWEAPLTQAFAAMAAAGQNCVVAVGEEEEDGGQGRPHRPVHGVITPRDLLHVLAGDVPVSTAVGSWLLGSQRGHEPREVAPGAGLVEAAANMATGRVHHLVVKEPSSRRVAGILSALDVVCAIGRV</sequence>
<evidence type="ECO:0000259" key="3">
    <source>
        <dbReference type="SMART" id="SM00116"/>
    </source>
</evidence>